<protein>
    <recommendedName>
        <fullName evidence="4">Agmatinase</fullName>
    </recommendedName>
</protein>
<evidence type="ECO:0000256" key="1">
    <source>
        <dbReference type="ARBA" id="ARBA00022723"/>
    </source>
</evidence>
<keyword evidence="2" id="KW-0378">Hydrolase</keyword>
<dbReference type="GO" id="GO:0008783">
    <property type="term" value="F:agmatinase activity"/>
    <property type="evidence" value="ECO:0007669"/>
    <property type="project" value="TreeGrafter"/>
</dbReference>
<dbReference type="InterPro" id="IPR023696">
    <property type="entry name" value="Ureohydrolase_dom_sf"/>
</dbReference>
<proteinExistence type="predicted"/>
<evidence type="ECO:0000256" key="2">
    <source>
        <dbReference type="ARBA" id="ARBA00022801"/>
    </source>
</evidence>
<dbReference type="SUPFAM" id="SSF52768">
    <property type="entry name" value="Arginase/deacetylase"/>
    <property type="match status" value="1"/>
</dbReference>
<dbReference type="GO" id="GO:0046872">
    <property type="term" value="F:metal ion binding"/>
    <property type="evidence" value="ECO:0007669"/>
    <property type="project" value="UniProtKB-KW"/>
</dbReference>
<name>X0U2X1_9ZZZZ</name>
<keyword evidence="1" id="KW-0479">Metal-binding</keyword>
<gene>
    <name evidence="3" type="ORF">S01H1_45344</name>
</gene>
<evidence type="ECO:0008006" key="4">
    <source>
        <dbReference type="Google" id="ProtNLM"/>
    </source>
</evidence>
<organism evidence="3">
    <name type="scientific">marine sediment metagenome</name>
    <dbReference type="NCBI Taxonomy" id="412755"/>
    <lineage>
        <taxon>unclassified sequences</taxon>
        <taxon>metagenomes</taxon>
        <taxon>ecological metagenomes</taxon>
    </lineage>
</organism>
<dbReference type="InterPro" id="IPR006035">
    <property type="entry name" value="Ureohydrolase"/>
</dbReference>
<dbReference type="PANTHER" id="PTHR11358:SF26">
    <property type="entry name" value="GUANIDINO ACID HYDROLASE, MITOCHONDRIAL"/>
    <property type="match status" value="1"/>
</dbReference>
<sequence length="131" mass="14214">MISKHLREVRPGFGGFDEPYEVAEVVFAGVPLDLTSSYRRGSGLAPPKIRDASMNLETYVMPRLDIFERLHVSDVGDLDLAGGDMETAGGRIEEVVGKLHGDGKIPALLGGEHTLTYFAMKSFGDAHVVQL</sequence>
<dbReference type="PROSITE" id="PS51409">
    <property type="entry name" value="ARGINASE_2"/>
    <property type="match status" value="1"/>
</dbReference>
<dbReference type="EMBL" id="BARS01028971">
    <property type="protein sequence ID" value="GAG00119.1"/>
    <property type="molecule type" value="Genomic_DNA"/>
</dbReference>
<evidence type="ECO:0000313" key="3">
    <source>
        <dbReference type="EMBL" id="GAG00119.1"/>
    </source>
</evidence>
<comment type="caution">
    <text evidence="3">The sequence shown here is derived from an EMBL/GenBank/DDBJ whole genome shotgun (WGS) entry which is preliminary data.</text>
</comment>
<dbReference type="Pfam" id="PF00491">
    <property type="entry name" value="Arginase"/>
    <property type="match status" value="1"/>
</dbReference>
<accession>X0U2X1</accession>
<dbReference type="Gene3D" id="3.40.800.10">
    <property type="entry name" value="Ureohydrolase domain"/>
    <property type="match status" value="1"/>
</dbReference>
<feature type="non-terminal residue" evidence="3">
    <location>
        <position position="131"/>
    </location>
</feature>
<reference evidence="3" key="1">
    <citation type="journal article" date="2014" name="Front. Microbiol.">
        <title>High frequency of phylogenetically diverse reductive dehalogenase-homologous genes in deep subseafloor sedimentary metagenomes.</title>
        <authorList>
            <person name="Kawai M."/>
            <person name="Futagami T."/>
            <person name="Toyoda A."/>
            <person name="Takaki Y."/>
            <person name="Nishi S."/>
            <person name="Hori S."/>
            <person name="Arai W."/>
            <person name="Tsubouchi T."/>
            <person name="Morono Y."/>
            <person name="Uchiyama I."/>
            <person name="Ito T."/>
            <person name="Fujiyama A."/>
            <person name="Inagaki F."/>
            <person name="Takami H."/>
        </authorList>
    </citation>
    <scope>NUCLEOTIDE SEQUENCE</scope>
    <source>
        <strain evidence="3">Expedition CK06-06</strain>
    </source>
</reference>
<dbReference type="PANTHER" id="PTHR11358">
    <property type="entry name" value="ARGINASE/AGMATINASE"/>
    <property type="match status" value="1"/>
</dbReference>
<dbReference type="GO" id="GO:0033389">
    <property type="term" value="P:putrescine biosynthetic process from arginine, via agmatine"/>
    <property type="evidence" value="ECO:0007669"/>
    <property type="project" value="TreeGrafter"/>
</dbReference>
<dbReference type="AlphaFoldDB" id="X0U2X1"/>